<evidence type="ECO:0000313" key="2">
    <source>
        <dbReference type="EMBL" id="KAJ5552313.1"/>
    </source>
</evidence>
<dbReference type="EMBL" id="JAQIZZ010000002">
    <property type="protein sequence ID" value="KAJ5552313.1"/>
    <property type="molecule type" value="Genomic_DNA"/>
</dbReference>
<evidence type="ECO:0000313" key="3">
    <source>
        <dbReference type="Proteomes" id="UP001220324"/>
    </source>
</evidence>
<comment type="caution">
    <text evidence="2">The sequence shown here is derived from an EMBL/GenBank/DDBJ whole genome shotgun (WGS) entry which is preliminary data.</text>
</comment>
<feature type="region of interest" description="Disordered" evidence="1">
    <location>
        <begin position="56"/>
        <end position="76"/>
    </location>
</feature>
<proteinExistence type="predicted"/>
<evidence type="ECO:0000256" key="1">
    <source>
        <dbReference type="SAM" id="MobiDB-lite"/>
    </source>
</evidence>
<accession>A0AAD6GJ75</accession>
<gene>
    <name evidence="2" type="ORF">N7494_001691</name>
</gene>
<reference evidence="2 3" key="1">
    <citation type="journal article" date="2023" name="IMA Fungus">
        <title>Comparative genomic study of the Penicillium genus elucidates a diverse pangenome and 15 lateral gene transfer events.</title>
        <authorList>
            <person name="Petersen C."/>
            <person name="Sorensen T."/>
            <person name="Nielsen M.R."/>
            <person name="Sondergaard T.E."/>
            <person name="Sorensen J.L."/>
            <person name="Fitzpatrick D.A."/>
            <person name="Frisvad J.C."/>
            <person name="Nielsen K.L."/>
        </authorList>
    </citation>
    <scope>NUCLEOTIDE SEQUENCE [LARGE SCALE GENOMIC DNA]</scope>
    <source>
        <strain evidence="2 3">IBT 35679</strain>
    </source>
</reference>
<sequence length="204" mass="23489">MGRQGSVRRPWTVRPRSNSFNTLVRSLSIKSAKNRKAGLEMDSRLHPMWRPRGFWEDVSGSPKKGNSTVRNLSPEETPFVNNSLGLPQYRIVIEGPPSLARRSPELRRLFNGMPSAAQYNASNASLADRGMFRTGTPLYQSRYQVLSKWGIRLRSMNLRNVRNRLRRMRQRRDERKRVARRENLKQKIGAPVHVVSSATHGITR</sequence>
<name>A0AAD6GJ75_9EURO</name>
<organism evidence="2 3">
    <name type="scientific">Penicillium frequentans</name>
    <dbReference type="NCBI Taxonomy" id="3151616"/>
    <lineage>
        <taxon>Eukaryota</taxon>
        <taxon>Fungi</taxon>
        <taxon>Dikarya</taxon>
        <taxon>Ascomycota</taxon>
        <taxon>Pezizomycotina</taxon>
        <taxon>Eurotiomycetes</taxon>
        <taxon>Eurotiomycetidae</taxon>
        <taxon>Eurotiales</taxon>
        <taxon>Aspergillaceae</taxon>
        <taxon>Penicillium</taxon>
    </lineage>
</organism>
<protein>
    <submittedName>
        <fullName evidence="2">Uncharacterized protein</fullName>
    </submittedName>
</protein>
<dbReference type="Proteomes" id="UP001220324">
    <property type="component" value="Unassembled WGS sequence"/>
</dbReference>
<keyword evidence="3" id="KW-1185">Reference proteome</keyword>
<dbReference type="AlphaFoldDB" id="A0AAD6GJ75"/>